<feature type="domain" description="Cyclic nucleotide-binding" evidence="1">
    <location>
        <begin position="64"/>
        <end position="166"/>
    </location>
</feature>
<dbReference type="SUPFAM" id="SSF51206">
    <property type="entry name" value="cAMP-binding domain-like"/>
    <property type="match status" value="1"/>
</dbReference>
<dbReference type="PANTHER" id="PTHR11635:SF152">
    <property type="entry name" value="CAMP-DEPENDENT PROTEIN KINASE TYPE I REGULATORY SUBUNIT-RELATED"/>
    <property type="match status" value="1"/>
</dbReference>
<dbReference type="Pfam" id="PF13302">
    <property type="entry name" value="Acetyltransf_3"/>
    <property type="match status" value="1"/>
</dbReference>
<dbReference type="InterPro" id="IPR050503">
    <property type="entry name" value="cAMP-dep_PK_reg_su-like"/>
</dbReference>
<protein>
    <submittedName>
        <fullName evidence="3">Cyclic nucleotide-binding protein</fullName>
    </submittedName>
</protein>
<proteinExistence type="predicted"/>
<dbReference type="PROSITE" id="PS00889">
    <property type="entry name" value="CNMP_BINDING_2"/>
    <property type="match status" value="1"/>
</dbReference>
<dbReference type="PANTHER" id="PTHR11635">
    <property type="entry name" value="CAMP-DEPENDENT PROTEIN KINASE REGULATORY CHAIN"/>
    <property type="match status" value="1"/>
</dbReference>
<dbReference type="KEGG" id="mauu:NCTC10437_04538"/>
<dbReference type="InterPro" id="IPR000595">
    <property type="entry name" value="cNMP-bd_dom"/>
</dbReference>
<dbReference type="InterPro" id="IPR018490">
    <property type="entry name" value="cNMP-bd_dom_sf"/>
</dbReference>
<reference evidence="3 4" key="1">
    <citation type="submission" date="2018-12" db="EMBL/GenBank/DDBJ databases">
        <authorList>
            <consortium name="Pathogen Informatics"/>
        </authorList>
    </citation>
    <scope>NUCLEOTIDE SEQUENCE [LARGE SCALE GENOMIC DNA]</scope>
    <source>
        <strain evidence="3 4">NCTC10437</strain>
    </source>
</reference>
<evidence type="ECO:0000259" key="2">
    <source>
        <dbReference type="PROSITE" id="PS51186"/>
    </source>
</evidence>
<dbReference type="AlphaFoldDB" id="A0A3S4S1A4"/>
<accession>A0A3S4S1A4</accession>
<dbReference type="CDD" id="cd00038">
    <property type="entry name" value="CAP_ED"/>
    <property type="match status" value="1"/>
</dbReference>
<dbReference type="PROSITE" id="PS51186">
    <property type="entry name" value="GNAT"/>
    <property type="match status" value="1"/>
</dbReference>
<dbReference type="SMART" id="SM00100">
    <property type="entry name" value="cNMP"/>
    <property type="match status" value="1"/>
</dbReference>
<evidence type="ECO:0000313" key="3">
    <source>
        <dbReference type="EMBL" id="VEG57526.1"/>
    </source>
</evidence>
<dbReference type="EMBL" id="LR134356">
    <property type="protein sequence ID" value="VEG57526.1"/>
    <property type="molecule type" value="Genomic_DNA"/>
</dbReference>
<dbReference type="GO" id="GO:0016747">
    <property type="term" value="F:acyltransferase activity, transferring groups other than amino-acyl groups"/>
    <property type="evidence" value="ECO:0007669"/>
    <property type="project" value="InterPro"/>
</dbReference>
<evidence type="ECO:0000313" key="4">
    <source>
        <dbReference type="Proteomes" id="UP000279306"/>
    </source>
</evidence>
<dbReference type="InterPro" id="IPR018488">
    <property type="entry name" value="cNMP-bd_CS"/>
</dbReference>
<dbReference type="SUPFAM" id="SSF55729">
    <property type="entry name" value="Acyl-CoA N-acyltransferases (Nat)"/>
    <property type="match status" value="1"/>
</dbReference>
<gene>
    <name evidence="3" type="ORF">NCTC10437_04538</name>
</gene>
<evidence type="ECO:0000259" key="1">
    <source>
        <dbReference type="PROSITE" id="PS50042"/>
    </source>
</evidence>
<sequence>MSLRHQTAQVLPAEGVYPDRDKFHSAGLLTVSPHPCPTFPCARSLESVSGLTAVRADDLAVLAVFDGINAEALVPLAAQLRPLTAAAGQVLMQQGEMAVSFLLIGSGCAEVSHTGDDGQDTVVELSPGLIVGEIALLRDAPRTATVVATEPLTGWVGGREAFGTMLEIPGMMDKLVRTARQRLAAFITPIPVQMRDGTVLHLRPVLPGDIERTTNGPVEFSSETLYRRFQSVRSPSKSLMAYLFEVDYLDHFVFVLTDGPDGPVVADVRFVRDENNPADAEVAFIVGDAYQGRGIGTFLMYAISVAAGDDGVQRFTARVLSENYPMRAILDHFGAKWQRDDLGVVITDIPVPSVESLPLPADLVRQIRGVARQAIRAVG</sequence>
<dbReference type="Gene3D" id="2.60.120.10">
    <property type="entry name" value="Jelly Rolls"/>
    <property type="match status" value="1"/>
</dbReference>
<name>A0A3S4S1A4_MYCAU</name>
<dbReference type="InterPro" id="IPR000182">
    <property type="entry name" value="GNAT_dom"/>
</dbReference>
<feature type="domain" description="N-acetyltransferase" evidence="2">
    <location>
        <begin position="200"/>
        <end position="360"/>
    </location>
</feature>
<keyword evidence="4" id="KW-1185">Reference proteome</keyword>
<dbReference type="PROSITE" id="PS50042">
    <property type="entry name" value="CNMP_BINDING_3"/>
    <property type="match status" value="1"/>
</dbReference>
<organism evidence="3 4">
    <name type="scientific">Mycolicibacterium aurum</name>
    <name type="common">Mycobacterium aurum</name>
    <dbReference type="NCBI Taxonomy" id="1791"/>
    <lineage>
        <taxon>Bacteria</taxon>
        <taxon>Bacillati</taxon>
        <taxon>Actinomycetota</taxon>
        <taxon>Actinomycetes</taxon>
        <taxon>Mycobacteriales</taxon>
        <taxon>Mycobacteriaceae</taxon>
        <taxon>Mycolicibacterium</taxon>
    </lineage>
</organism>
<dbReference type="GO" id="GO:0005952">
    <property type="term" value="C:cAMP-dependent protein kinase complex"/>
    <property type="evidence" value="ECO:0007669"/>
    <property type="project" value="InterPro"/>
</dbReference>
<dbReference type="GO" id="GO:0005829">
    <property type="term" value="C:cytosol"/>
    <property type="evidence" value="ECO:0007669"/>
    <property type="project" value="TreeGrafter"/>
</dbReference>
<dbReference type="CDD" id="cd04301">
    <property type="entry name" value="NAT_SF"/>
    <property type="match status" value="1"/>
</dbReference>
<dbReference type="Gene3D" id="3.40.630.30">
    <property type="match status" value="1"/>
</dbReference>
<dbReference type="InterPro" id="IPR014710">
    <property type="entry name" value="RmlC-like_jellyroll"/>
</dbReference>
<dbReference type="STRING" id="1791.GCA_001049355_02976"/>
<dbReference type="InterPro" id="IPR016181">
    <property type="entry name" value="Acyl_CoA_acyltransferase"/>
</dbReference>
<dbReference type="Proteomes" id="UP000279306">
    <property type="component" value="Chromosome"/>
</dbReference>
<dbReference type="Pfam" id="PF00027">
    <property type="entry name" value="cNMP_binding"/>
    <property type="match status" value="1"/>
</dbReference>